<dbReference type="Proteomes" id="UP000193309">
    <property type="component" value="Unassembled WGS sequence"/>
</dbReference>
<dbReference type="SMART" id="SM00474">
    <property type="entry name" value="35EXOc"/>
    <property type="match status" value="1"/>
</dbReference>
<evidence type="ECO:0000259" key="1">
    <source>
        <dbReference type="PROSITE" id="PS50967"/>
    </source>
</evidence>
<dbReference type="EMBL" id="JAAYSN010000302">
    <property type="protein sequence ID" value="NLP40239.1"/>
    <property type="molecule type" value="Genomic_DNA"/>
</dbReference>
<dbReference type="InterPro" id="IPR002562">
    <property type="entry name" value="3'-5'_exonuclease_dom"/>
</dbReference>
<dbReference type="GO" id="GO:0006139">
    <property type="term" value="P:nucleobase-containing compound metabolic process"/>
    <property type="evidence" value="ECO:0007669"/>
    <property type="project" value="InterPro"/>
</dbReference>
<evidence type="ECO:0000313" key="3">
    <source>
        <dbReference type="EMBL" id="SMG36489.1"/>
    </source>
</evidence>
<reference evidence="2 5" key="3">
    <citation type="journal article" date="2020" name="Biotechnol. Biofuels">
        <title>New insights from the biogas microbiome by comprehensive genome-resolved metagenomics of nearly 1600 species originating from multiple anaerobic digesters.</title>
        <authorList>
            <person name="Campanaro S."/>
            <person name="Treu L."/>
            <person name="Rodriguez-R L.M."/>
            <person name="Kovalovszki A."/>
            <person name="Ziels R.M."/>
            <person name="Maus I."/>
            <person name="Zhu X."/>
            <person name="Kougias P.G."/>
            <person name="Basile A."/>
            <person name="Luo G."/>
            <person name="Schluter A."/>
            <person name="Konstantinidis K.T."/>
            <person name="Angelidaki I."/>
        </authorList>
    </citation>
    <scope>NUCLEOTIDE SEQUENCE [LARGE SCALE GENOMIC DNA]</scope>
    <source>
        <strain evidence="2">AS23ysBPME_344</strain>
    </source>
</reference>
<dbReference type="OrthoDB" id="144122at2"/>
<dbReference type="PROSITE" id="PS50967">
    <property type="entry name" value="HRDC"/>
    <property type="match status" value="1"/>
</dbReference>
<dbReference type="SUPFAM" id="SSF53098">
    <property type="entry name" value="Ribonuclease H-like"/>
    <property type="match status" value="1"/>
</dbReference>
<dbReference type="Gene3D" id="3.30.420.10">
    <property type="entry name" value="Ribonuclease H-like superfamily/Ribonuclease H"/>
    <property type="match status" value="1"/>
</dbReference>
<dbReference type="Pfam" id="PF18305">
    <property type="entry name" value="DNA_pol_A_exoN"/>
    <property type="match status" value="1"/>
</dbReference>
<reference evidence="3" key="2">
    <citation type="submission" date="2017-04" db="EMBL/GenBank/DDBJ databases">
        <authorList>
            <person name="Afonso C.L."/>
            <person name="Miller P.J."/>
            <person name="Scott M.A."/>
            <person name="Spackman E."/>
            <person name="Goraichik I."/>
            <person name="Dimitrov K.M."/>
            <person name="Suarez D.L."/>
            <person name="Swayne D.E."/>
        </authorList>
    </citation>
    <scope>NUCLEOTIDE SEQUENCE [LARGE SCALE GENOMIC DNA]</scope>
    <source>
        <strain evidence="3">VDS</strain>
    </source>
</reference>
<dbReference type="PANTHER" id="PTHR47649:SF1">
    <property type="entry name" value="RIBONUCLEASE D"/>
    <property type="match status" value="1"/>
</dbReference>
<dbReference type="GO" id="GO:0003676">
    <property type="term" value="F:nucleic acid binding"/>
    <property type="evidence" value="ECO:0007669"/>
    <property type="project" value="InterPro"/>
</dbReference>
<evidence type="ECO:0000313" key="5">
    <source>
        <dbReference type="Proteomes" id="UP000568696"/>
    </source>
</evidence>
<organism evidence="3 4">
    <name type="scientific">Corynebacterium pollutisoli</name>
    <dbReference type="NCBI Taxonomy" id="1610489"/>
    <lineage>
        <taxon>Bacteria</taxon>
        <taxon>Bacillati</taxon>
        <taxon>Actinomycetota</taxon>
        <taxon>Actinomycetes</taxon>
        <taxon>Mycobacteriales</taxon>
        <taxon>Corynebacteriaceae</taxon>
        <taxon>Corynebacterium</taxon>
    </lineage>
</organism>
<dbReference type="InterPro" id="IPR041605">
    <property type="entry name" value="Exo_C"/>
</dbReference>
<dbReference type="Pfam" id="PF01612">
    <property type="entry name" value="DNA_pol_A_exo1"/>
    <property type="match status" value="1"/>
</dbReference>
<dbReference type="InterPro" id="IPR051086">
    <property type="entry name" value="RNase_D-like"/>
</dbReference>
<dbReference type="RefSeq" id="WP_085550335.1">
    <property type="nucleotide sequence ID" value="NZ_FXAR01000009.1"/>
</dbReference>
<dbReference type="AlphaFoldDB" id="A0A1X7K6H9"/>
<proteinExistence type="predicted"/>
<evidence type="ECO:0000313" key="2">
    <source>
        <dbReference type="EMBL" id="NLP40239.1"/>
    </source>
</evidence>
<gene>
    <name evidence="2" type="ORF">GX356_11120</name>
    <name evidence="3" type="ORF">SAMN06295981_2241</name>
</gene>
<dbReference type="InterPro" id="IPR036397">
    <property type="entry name" value="RNaseH_sf"/>
</dbReference>
<feature type="domain" description="HRDC" evidence="1">
    <location>
        <begin position="221"/>
        <end position="304"/>
    </location>
</feature>
<accession>A0A1X7K6H9</accession>
<dbReference type="SUPFAM" id="SSF47819">
    <property type="entry name" value="HRDC-like"/>
    <property type="match status" value="1"/>
</dbReference>
<dbReference type="InterPro" id="IPR010997">
    <property type="entry name" value="HRDC-like_sf"/>
</dbReference>
<dbReference type="Pfam" id="PF00570">
    <property type="entry name" value="HRDC"/>
    <property type="match status" value="1"/>
</dbReference>
<name>A0A1X7K6H9_9CORY</name>
<dbReference type="CDD" id="cd06142">
    <property type="entry name" value="RNaseD_exo"/>
    <property type="match status" value="1"/>
</dbReference>
<dbReference type="Gene3D" id="1.10.150.80">
    <property type="entry name" value="HRDC domain"/>
    <property type="match status" value="2"/>
</dbReference>
<dbReference type="PANTHER" id="PTHR47649">
    <property type="entry name" value="RIBONUCLEASE D"/>
    <property type="match status" value="1"/>
</dbReference>
<dbReference type="InterPro" id="IPR012337">
    <property type="entry name" value="RNaseH-like_sf"/>
</dbReference>
<protein>
    <submittedName>
        <fullName evidence="3">Ribonuclease D</fullName>
    </submittedName>
</protein>
<dbReference type="GO" id="GO:0008408">
    <property type="term" value="F:3'-5' exonuclease activity"/>
    <property type="evidence" value="ECO:0007669"/>
    <property type="project" value="InterPro"/>
</dbReference>
<dbReference type="SMART" id="SM00341">
    <property type="entry name" value="HRDC"/>
    <property type="match status" value="1"/>
</dbReference>
<dbReference type="InterPro" id="IPR044876">
    <property type="entry name" value="HRDC_dom_sf"/>
</dbReference>
<dbReference type="GO" id="GO:0000166">
    <property type="term" value="F:nucleotide binding"/>
    <property type="evidence" value="ECO:0007669"/>
    <property type="project" value="InterPro"/>
</dbReference>
<dbReference type="STRING" id="1610489.SAMN06295981_2241"/>
<dbReference type="InterPro" id="IPR002121">
    <property type="entry name" value="HRDC_dom"/>
</dbReference>
<sequence length="400" mass="44446">MTALTTPREGIPRVLSTPADFTAAASALASGQGPLAIDTERASGFRYDDRAFLVQIRRRDVGTFLLDPEGARPEFTAALAPVLNGQDWIIHAAPSDLPSLAWLGLYPGTLFDTELAGRLAGFDHVNLAAMIEMLFDVHLAKGHGAEDWSQRPLPADWLAYAALDVELLLELGDTMAEILDGQGKLDWASQEFEYIRRGHASITGPTESTWRAMKGVSSLTRPEQLAVARELWMTRESIAVADDRAVSRILPTKVLIEVARTLPRTSRDLARVKGFPARRRSAVRFWGEVIDRALGSDPRTWPKRERPPRGLPSRQAWANEYPESYERFSTARELIDDLSAEVEIPTENILRPATLRAVAWAATAGREVRSTLEVPDLLRAHEARDWQIELTAPILTETLF</sequence>
<keyword evidence="4" id="KW-1185">Reference proteome</keyword>
<dbReference type="Proteomes" id="UP000568696">
    <property type="component" value="Unassembled WGS sequence"/>
</dbReference>
<dbReference type="EMBL" id="FXAR01000009">
    <property type="protein sequence ID" value="SMG36489.1"/>
    <property type="molecule type" value="Genomic_DNA"/>
</dbReference>
<reference evidence="4" key="1">
    <citation type="submission" date="2017-04" db="EMBL/GenBank/DDBJ databases">
        <authorList>
            <person name="Varghese N."/>
            <person name="Submissions S."/>
        </authorList>
    </citation>
    <scope>NUCLEOTIDE SEQUENCE [LARGE SCALE GENOMIC DNA]</scope>
    <source>
        <strain evidence="4">VDS</strain>
    </source>
</reference>
<evidence type="ECO:0000313" key="4">
    <source>
        <dbReference type="Proteomes" id="UP000193309"/>
    </source>
</evidence>